<proteinExistence type="inferred from homology"/>
<reference evidence="2" key="1">
    <citation type="journal article" date="2019" name="Science">
        <title>Mutation of a bHLH transcription factor allowed almond domestication.</title>
        <authorList>
            <person name="Sanchez-Perez R."/>
            <person name="Pavan S."/>
            <person name="Mazzeo R."/>
            <person name="Moldovan C."/>
            <person name="Aiese Cigliano R."/>
            <person name="Del Cueto J."/>
            <person name="Ricciardi F."/>
            <person name="Lotti C."/>
            <person name="Ricciardi L."/>
            <person name="Dicenta F."/>
            <person name="Lopez-Marques R.L."/>
            <person name="Lindberg Moller B."/>
        </authorList>
    </citation>
    <scope>NUCLEOTIDE SEQUENCE</scope>
</reference>
<gene>
    <name evidence="2" type="ORF">Prudu_018217</name>
</gene>
<keyword evidence="2" id="KW-0251">Elongation factor</keyword>
<dbReference type="GO" id="GO:0003746">
    <property type="term" value="F:translation elongation factor activity"/>
    <property type="evidence" value="ECO:0007669"/>
    <property type="project" value="UniProtKB-KW"/>
</dbReference>
<evidence type="ECO:0000256" key="1">
    <source>
        <dbReference type="ARBA" id="ARBA00009737"/>
    </source>
</evidence>
<dbReference type="Pfam" id="PF05755">
    <property type="entry name" value="REF"/>
    <property type="match status" value="1"/>
</dbReference>
<organism evidence="2">
    <name type="scientific">Prunus dulcis</name>
    <name type="common">Almond</name>
    <name type="synonym">Amygdalus dulcis</name>
    <dbReference type="NCBI Taxonomy" id="3755"/>
    <lineage>
        <taxon>Eukaryota</taxon>
        <taxon>Viridiplantae</taxon>
        <taxon>Streptophyta</taxon>
        <taxon>Embryophyta</taxon>
        <taxon>Tracheophyta</taxon>
        <taxon>Spermatophyta</taxon>
        <taxon>Magnoliopsida</taxon>
        <taxon>eudicotyledons</taxon>
        <taxon>Gunneridae</taxon>
        <taxon>Pentapetalae</taxon>
        <taxon>rosids</taxon>
        <taxon>fabids</taxon>
        <taxon>Rosales</taxon>
        <taxon>Rosaceae</taxon>
        <taxon>Amygdaloideae</taxon>
        <taxon>Amygdaleae</taxon>
        <taxon>Prunus</taxon>
    </lineage>
</organism>
<protein>
    <submittedName>
        <fullName evidence="2">Rubber elongation factor protein</fullName>
    </submittedName>
</protein>
<keyword evidence="2" id="KW-0648">Protein biosynthesis</keyword>
<dbReference type="PANTHER" id="PTHR33732">
    <property type="entry name" value="REF/SRPP-LIKE PROTEIN OS05G0151300/LOC_OS05G05940"/>
    <property type="match status" value="1"/>
</dbReference>
<dbReference type="PANTHER" id="PTHR33732:SF9">
    <property type="entry name" value="REF_SRPP-LIKE PROTEIN OS05G0151300_LOC_OS05G05940"/>
    <property type="match status" value="1"/>
</dbReference>
<dbReference type="EMBL" id="AP019302">
    <property type="protein sequence ID" value="BBH06535.1"/>
    <property type="molecule type" value="Genomic_DNA"/>
</dbReference>
<dbReference type="InterPro" id="IPR008802">
    <property type="entry name" value="REF"/>
</dbReference>
<dbReference type="AlphaFoldDB" id="A0A4Y1RRF2"/>
<feature type="non-terminal residue" evidence="2">
    <location>
        <position position="1"/>
    </location>
</feature>
<accession>A0A4Y1RRF2</accession>
<name>A0A4Y1RRF2_PRUDU</name>
<sequence>DPRTFSKCTPPPPKRSKTSFSFPLTHLHWKASKAFTVLVFTFTDSARNQRRNVDGLHPRQANKLLVLTRTSRLLQQTIISRDFKFPNKKEKLIMAQEDLSVQVQQQMAEEEEQRLKYLEFVQVAAAHAAVCFLNLYGYAKERSGPLKPGVESVEGTVKNVVGPVYNKYHDVPAHLLTFVDRKVDQSVTKLDSRMPPVFKQASFKALSAAQKAPEAARAVASEVKRAGVVDTASSYAKSVYTKCEPAAKDLYAKYEPKAEQCAVSAWRKVNQVLPKVAELLYQLQHIALKSTTRLYSTLQRRGTGSPPICLWFPQRKLPRFLQGRCLKQSLWLQVMVKLMLPFIDGSSVLDFVLPWKQTCFLNHPFLKLKTYSNEKNSLDS</sequence>
<evidence type="ECO:0000313" key="2">
    <source>
        <dbReference type="EMBL" id="BBH06535.1"/>
    </source>
</evidence>
<comment type="similarity">
    <text evidence="1">Belongs to the REF/SRPP family.</text>
</comment>